<dbReference type="STRING" id="1414854.GQ61_09310"/>
<evidence type="ECO:0000256" key="4">
    <source>
        <dbReference type="PIRSR" id="PIRSR603782-2"/>
    </source>
</evidence>
<reference evidence="6 7" key="1">
    <citation type="submission" date="2014-06" db="EMBL/GenBank/DDBJ databases">
        <title>The genome of the endonuclear symbiont Nucleicultrix amoebiphila.</title>
        <authorList>
            <person name="Schulz F."/>
            <person name="Horn M."/>
        </authorList>
    </citation>
    <scope>NUCLEOTIDE SEQUENCE [LARGE SCALE GENOMIC DNA]</scope>
    <source>
        <strain evidence="6 7">FS5</strain>
    </source>
</reference>
<keyword evidence="7" id="KW-1185">Reference proteome</keyword>
<protein>
    <recommendedName>
        <fullName evidence="8">Thioredoxin domain-containing protein</fullName>
    </recommendedName>
</protein>
<feature type="binding site" evidence="3">
    <location>
        <position position="86"/>
    </location>
    <ligand>
        <name>Cu cation</name>
        <dbReference type="ChEBI" id="CHEBI:23378"/>
    </ligand>
</feature>
<gene>
    <name evidence="6" type="ORF">GQ61_09310</name>
</gene>
<organism evidence="6 7">
    <name type="scientific">Candidatus Nucleicultrix amoebiphila FS5</name>
    <dbReference type="NCBI Taxonomy" id="1414854"/>
    <lineage>
        <taxon>Bacteria</taxon>
        <taxon>Pseudomonadati</taxon>
        <taxon>Pseudomonadota</taxon>
        <taxon>Alphaproteobacteria</taxon>
        <taxon>Holosporales</taxon>
        <taxon>Candidatus Nucleicultricaceae</taxon>
        <taxon>Candidatus Nucleicultrix</taxon>
    </lineage>
</organism>
<dbReference type="KEGG" id="naf:GQ61_09310"/>
<keyword evidence="5" id="KW-0472">Membrane</keyword>
<feature type="binding site" evidence="3">
    <location>
        <position position="175"/>
    </location>
    <ligand>
        <name>Cu cation</name>
        <dbReference type="ChEBI" id="CHEBI:23378"/>
    </ligand>
</feature>
<evidence type="ECO:0000313" key="6">
    <source>
        <dbReference type="EMBL" id="ARN85453.1"/>
    </source>
</evidence>
<keyword evidence="4" id="KW-1015">Disulfide bond</keyword>
<evidence type="ECO:0000256" key="1">
    <source>
        <dbReference type="ARBA" id="ARBA00010996"/>
    </source>
</evidence>
<accession>A0A1W6N6H4</accession>
<keyword evidence="3" id="KW-0479">Metal-binding</keyword>
<dbReference type="CDD" id="cd02968">
    <property type="entry name" value="SCO"/>
    <property type="match status" value="1"/>
</dbReference>
<feature type="transmembrane region" description="Helical" evidence="5">
    <location>
        <begin position="6"/>
        <end position="25"/>
    </location>
</feature>
<dbReference type="GO" id="GO:0046872">
    <property type="term" value="F:metal ion binding"/>
    <property type="evidence" value="ECO:0007669"/>
    <property type="project" value="UniProtKB-KW"/>
</dbReference>
<dbReference type="InterPro" id="IPR003782">
    <property type="entry name" value="SCO1/SenC"/>
</dbReference>
<evidence type="ECO:0000256" key="5">
    <source>
        <dbReference type="SAM" id="Phobius"/>
    </source>
</evidence>
<feature type="binding site" evidence="3">
    <location>
        <position position="90"/>
    </location>
    <ligand>
        <name>Cu cation</name>
        <dbReference type="ChEBI" id="CHEBI:23378"/>
    </ligand>
</feature>
<dbReference type="FunFam" id="3.40.30.10:FF:000013">
    <property type="entry name" value="Blast:Protein SCO1 homolog, mitochondrial"/>
    <property type="match status" value="1"/>
</dbReference>
<keyword evidence="2 3" id="KW-0186">Copper</keyword>
<dbReference type="Pfam" id="PF02630">
    <property type="entry name" value="SCO1-SenC"/>
    <property type="match status" value="1"/>
</dbReference>
<dbReference type="PANTHER" id="PTHR12151:SF25">
    <property type="entry name" value="LINALOOL DEHYDRATASE_ISOMERASE DOMAIN-CONTAINING PROTEIN"/>
    <property type="match status" value="1"/>
</dbReference>
<evidence type="ECO:0008006" key="8">
    <source>
        <dbReference type="Google" id="ProtNLM"/>
    </source>
</evidence>
<dbReference type="AlphaFoldDB" id="A0A1W6N6H4"/>
<sequence>MSRKCILYISGGAFLITLLVLSLFYSMNNHSALEKNENDALVMERGETGTAKIGGAFKLVDQNGVIRTDIDFRGKYMLIYFGYSFCPDICPTALYNIAEALEMLGDKGQEIQPIFITIDPDRDTVDALSSYMQNYPQQFIALTGEDGAIKAAMDAYGVYASKVEREDSNDYLIDHSSIVYLMDRQGRFLSHFSHNTMPDKIVEILRKHF</sequence>
<dbReference type="Gene3D" id="3.40.30.10">
    <property type="entry name" value="Glutaredoxin"/>
    <property type="match status" value="1"/>
</dbReference>
<dbReference type="InterPro" id="IPR036249">
    <property type="entry name" value="Thioredoxin-like_sf"/>
</dbReference>
<dbReference type="EMBL" id="CP008743">
    <property type="protein sequence ID" value="ARN85453.1"/>
    <property type="molecule type" value="Genomic_DNA"/>
</dbReference>
<keyword evidence="5" id="KW-1133">Transmembrane helix</keyword>
<dbReference type="PANTHER" id="PTHR12151">
    <property type="entry name" value="ELECTRON TRANSPORT PROTIN SCO1/SENC FAMILY MEMBER"/>
    <property type="match status" value="1"/>
</dbReference>
<evidence type="ECO:0000313" key="7">
    <source>
        <dbReference type="Proteomes" id="UP000237351"/>
    </source>
</evidence>
<feature type="disulfide bond" description="Redox-active" evidence="4">
    <location>
        <begin position="86"/>
        <end position="90"/>
    </location>
</feature>
<proteinExistence type="inferred from homology"/>
<keyword evidence="5" id="KW-0812">Transmembrane</keyword>
<dbReference type="Proteomes" id="UP000237351">
    <property type="component" value="Chromosome"/>
</dbReference>
<comment type="similarity">
    <text evidence="1">Belongs to the SCO1/2 family.</text>
</comment>
<evidence type="ECO:0000256" key="2">
    <source>
        <dbReference type="ARBA" id="ARBA00023008"/>
    </source>
</evidence>
<dbReference type="SUPFAM" id="SSF52833">
    <property type="entry name" value="Thioredoxin-like"/>
    <property type="match status" value="1"/>
</dbReference>
<name>A0A1W6N6H4_9PROT</name>
<evidence type="ECO:0000256" key="3">
    <source>
        <dbReference type="PIRSR" id="PIRSR603782-1"/>
    </source>
</evidence>